<dbReference type="InterPro" id="IPR045107">
    <property type="entry name" value="SAC3/GANP/THP3"/>
</dbReference>
<comment type="caution">
    <text evidence="3">The sequence shown here is derived from an EMBL/GenBank/DDBJ whole genome shotgun (WGS) entry which is preliminary data.</text>
</comment>
<feature type="region of interest" description="Disordered" evidence="1">
    <location>
        <begin position="924"/>
        <end position="948"/>
    </location>
</feature>
<feature type="compositionally biased region" description="Basic and acidic residues" evidence="1">
    <location>
        <begin position="290"/>
        <end position="311"/>
    </location>
</feature>
<dbReference type="Pfam" id="PF03399">
    <property type="entry name" value="SAC3_GANP"/>
    <property type="match status" value="2"/>
</dbReference>
<organism evidence="3 4">
    <name type="scientific">Auxenochlorella protothecoides</name>
    <name type="common">Green microalga</name>
    <name type="synonym">Chlorella protothecoides</name>
    <dbReference type="NCBI Taxonomy" id="3075"/>
    <lineage>
        <taxon>Eukaryota</taxon>
        <taxon>Viridiplantae</taxon>
        <taxon>Chlorophyta</taxon>
        <taxon>core chlorophytes</taxon>
        <taxon>Trebouxiophyceae</taxon>
        <taxon>Chlorellales</taxon>
        <taxon>Chlorellaceae</taxon>
        <taxon>Auxenochlorella</taxon>
    </lineage>
</organism>
<sequence length="981" mass="105254">GEALPAPGAIVGVCEDMCPAAERERREHLHDIQIFERVDINDSGRTSAELAIDDPQPTDFRTRAALLRTMLYLRSLLDRQDVRFGLVHKFLWDRYRAVRQDLYVQGITALISLSDMYETQAEKGQPVQSEPEFRAYHLLSLMAQHGKFKGDQQAFLATLQALRAEVKTSPPILWVLQLQRAYACDNYVAFFSLVDRAPYLMACLAHVYFPQIRARALRALADSFNPSSSTTAAASLDWLKDLFYMDTADEAAKTVVRHGFAIGTAGAGVQCALLVKAKEAAEAARHKAALRAEEGRRQEEEQRRRAEEARVTQEAARQLAARQREEALLRAAAEERQRMEAERAAVAAAQEAELRAAAAAAKERQRVEELQRRRRAEEEEAERRRVQAEAAAREAAEAEARRQREEQARVERERQERRASKCAAAVQKLHFARWRAFVREEAARRAARKACSVGIVRRTLNTLPGLLHWGRSQAGAPEPAAVAEDFPAIIRRALVGSTAGRLVRPSPLAPEPTVIPWKLAVLEAEDAPPAASRWLRRALAGDAAALDPGSAPCEAYVYGPGRGPTPDVRCCLAFASLGSAAPGPAAAAAIAGASAIAVLAGPAASPAGGQLARAVRALADLPPCADLPLLVLGAESGPAEEWTAAWTGRPVGYADVLAGWTGAAPDGPGGAAAGLSVQPPAPAGSNASALARGLAWAVASAPPAPRLAAVPLTTLLSRTLAMLTPGVPAQQALEPGLALRLFDAVLTRAAGLVGSARDSSAFRRRWPPAEVGTGTPLDGWHTEQAQTRILATLAALRLRRGALLHRPGEGPCRGRGGGCPTLVTLHMLLSAEGADCSEVMVVAPSSELDRLSGQAMEAAPPCRPRHVDAWQPPLTPPPLRALGSTSRKRKLSPQETIKQESLVDKVQALQLDIRAEKQSFEALSIQSSKPATETPSGCGGRASLEMPDAPTRTLDAPGGSGLDVFELAREAAAEVRAWMER</sequence>
<evidence type="ECO:0000256" key="1">
    <source>
        <dbReference type="SAM" id="MobiDB-lite"/>
    </source>
</evidence>
<protein>
    <recommendedName>
        <fullName evidence="2">SAC3/GANP/THP3 conserved domain-containing protein</fullName>
    </recommendedName>
</protein>
<feature type="non-terminal residue" evidence="3">
    <location>
        <position position="1"/>
    </location>
</feature>
<gene>
    <name evidence="3" type="ORF">APUTEX25_003529</name>
</gene>
<feature type="domain" description="SAC3/GANP/THP3 conserved" evidence="2">
    <location>
        <begin position="17"/>
        <end position="108"/>
    </location>
</feature>
<name>A0A3M7L051_AUXPR</name>
<dbReference type="GO" id="GO:0006406">
    <property type="term" value="P:mRNA export from nucleus"/>
    <property type="evidence" value="ECO:0007669"/>
    <property type="project" value="TreeGrafter"/>
</dbReference>
<accession>A0A3M7L051</accession>
<dbReference type="PANTHER" id="PTHR12436:SF3">
    <property type="entry name" value="GERMINAL-CENTER ASSOCIATED NUCLEAR PROTEIN"/>
    <property type="match status" value="1"/>
</dbReference>
<dbReference type="Gene3D" id="1.25.40.990">
    <property type="match status" value="2"/>
</dbReference>
<dbReference type="GO" id="GO:0005737">
    <property type="term" value="C:cytoplasm"/>
    <property type="evidence" value="ECO:0007669"/>
    <property type="project" value="TreeGrafter"/>
</dbReference>
<dbReference type="PANTHER" id="PTHR12436">
    <property type="entry name" value="80 KDA MCM3-ASSOCIATED PROTEIN"/>
    <property type="match status" value="1"/>
</dbReference>
<dbReference type="EMBL" id="QOKY01000162">
    <property type="protein sequence ID" value="RMZ55405.1"/>
    <property type="molecule type" value="Genomic_DNA"/>
</dbReference>
<feature type="compositionally biased region" description="Polar residues" evidence="1">
    <location>
        <begin position="924"/>
        <end position="935"/>
    </location>
</feature>
<proteinExistence type="predicted"/>
<feature type="domain" description="SAC3/GANP/THP3 conserved" evidence="2">
    <location>
        <begin position="109"/>
        <end position="262"/>
    </location>
</feature>
<feature type="region of interest" description="Disordered" evidence="1">
    <location>
        <begin position="372"/>
        <end position="406"/>
    </location>
</feature>
<dbReference type="AlphaFoldDB" id="A0A3M7L051"/>
<feature type="region of interest" description="Disordered" evidence="1">
    <location>
        <begin position="290"/>
        <end position="318"/>
    </location>
</feature>
<evidence type="ECO:0000313" key="4">
    <source>
        <dbReference type="Proteomes" id="UP000279271"/>
    </source>
</evidence>
<dbReference type="InterPro" id="IPR005062">
    <property type="entry name" value="SAC3/GANP/THP3_conserved"/>
</dbReference>
<dbReference type="Proteomes" id="UP000279271">
    <property type="component" value="Unassembled WGS sequence"/>
</dbReference>
<evidence type="ECO:0000259" key="2">
    <source>
        <dbReference type="Pfam" id="PF03399"/>
    </source>
</evidence>
<feature type="region of interest" description="Disordered" evidence="1">
    <location>
        <begin position="858"/>
        <end position="893"/>
    </location>
</feature>
<evidence type="ECO:0000313" key="3">
    <source>
        <dbReference type="EMBL" id="RMZ55405.1"/>
    </source>
</evidence>
<reference evidence="4" key="1">
    <citation type="journal article" date="2018" name="Algal Res.">
        <title>Characterization of plant carbon substrate utilization by Auxenochlorella protothecoides.</title>
        <authorList>
            <person name="Vogler B.W."/>
            <person name="Starkenburg S.R."/>
            <person name="Sudasinghe N."/>
            <person name="Schambach J.Y."/>
            <person name="Rollin J.A."/>
            <person name="Pattathil S."/>
            <person name="Barry A.N."/>
        </authorList>
    </citation>
    <scope>NUCLEOTIDE SEQUENCE [LARGE SCALE GENOMIC DNA]</scope>
    <source>
        <strain evidence="4">UTEX 25</strain>
    </source>
</reference>
<dbReference type="GO" id="GO:0070390">
    <property type="term" value="C:transcription export complex 2"/>
    <property type="evidence" value="ECO:0007669"/>
    <property type="project" value="TreeGrafter"/>
</dbReference>